<protein>
    <submittedName>
        <fullName evidence="2">50S ribosomal protein L7</fullName>
    </submittedName>
</protein>
<dbReference type="KEGG" id="lng:BSQ50_06575"/>
<dbReference type="GeneID" id="78521393"/>
<gene>
    <name evidence="2" type="ORF">BSQ50_06575</name>
</gene>
<evidence type="ECO:0000313" key="2">
    <source>
        <dbReference type="EMBL" id="AUJ32250.1"/>
    </source>
</evidence>
<dbReference type="AlphaFoldDB" id="A0A3S6QW82"/>
<dbReference type="InterPro" id="IPR029064">
    <property type="entry name" value="Ribosomal_eL30-like_sf"/>
</dbReference>
<dbReference type="NCBIfam" id="NF005585">
    <property type="entry name" value="PRK07283.1"/>
    <property type="match status" value="1"/>
</dbReference>
<dbReference type="Pfam" id="PF01248">
    <property type="entry name" value="Ribosomal_L7Ae"/>
    <property type="match status" value="1"/>
</dbReference>
<accession>A0A3S6QW82</accession>
<dbReference type="Gene3D" id="3.30.1330.30">
    <property type="match status" value="1"/>
</dbReference>
<dbReference type="InterPro" id="IPR004038">
    <property type="entry name" value="Ribosomal_eL8/eL30/eS12/Gad45"/>
</dbReference>
<dbReference type="Proteomes" id="UP000324497">
    <property type="component" value="Chromosome"/>
</dbReference>
<proteinExistence type="predicted"/>
<organism evidence="2 3">
    <name type="scientific">Liquorilactobacillus nagelii</name>
    <dbReference type="NCBI Taxonomy" id="82688"/>
    <lineage>
        <taxon>Bacteria</taxon>
        <taxon>Bacillati</taxon>
        <taxon>Bacillota</taxon>
        <taxon>Bacilli</taxon>
        <taxon>Lactobacillales</taxon>
        <taxon>Lactobacillaceae</taxon>
        <taxon>Liquorilactobacillus</taxon>
    </lineage>
</organism>
<reference evidence="2 3" key="1">
    <citation type="submission" date="2016-11" db="EMBL/GenBank/DDBJ databases">
        <title>Interaction between Lactobacillus species and yeast in water kefir.</title>
        <authorList>
            <person name="Behr J."/>
            <person name="Xu D."/>
            <person name="Vogel R.F."/>
        </authorList>
    </citation>
    <scope>NUCLEOTIDE SEQUENCE [LARGE SCALE GENOMIC DNA]</scope>
    <source>
        <strain evidence="2 3">TMW 1.1827</strain>
    </source>
</reference>
<dbReference type="EMBL" id="CP018180">
    <property type="protein sequence ID" value="AUJ32250.1"/>
    <property type="molecule type" value="Genomic_DNA"/>
</dbReference>
<feature type="domain" description="Ribosomal protein eL8/eL30/eS12/Gadd45" evidence="1">
    <location>
        <begin position="10"/>
        <end position="97"/>
    </location>
</feature>
<evidence type="ECO:0000313" key="3">
    <source>
        <dbReference type="Proteomes" id="UP000324497"/>
    </source>
</evidence>
<dbReference type="RefSeq" id="WP_057885916.1">
    <property type="nucleotide sequence ID" value="NZ_CP018180.1"/>
</dbReference>
<keyword evidence="2" id="KW-0687">Ribonucleoprotein</keyword>
<name>A0A3S6QW82_9LACO</name>
<dbReference type="SUPFAM" id="SSF55315">
    <property type="entry name" value="L30e-like"/>
    <property type="match status" value="1"/>
</dbReference>
<dbReference type="GO" id="GO:0005840">
    <property type="term" value="C:ribosome"/>
    <property type="evidence" value="ECO:0007669"/>
    <property type="project" value="UniProtKB-KW"/>
</dbReference>
<keyword evidence="2" id="KW-0689">Ribosomal protein</keyword>
<evidence type="ECO:0000259" key="1">
    <source>
        <dbReference type="Pfam" id="PF01248"/>
    </source>
</evidence>
<sequence length="103" mass="11497">MNQKNKQQSLQLLGLARRAGRLATGEATVLKKVRQHQAELVFVAADAAEATKKKFTDKCQFYQVKLTDLFSRDELSEAIGTDRSVIAVMDTGFAKKLNQLLEI</sequence>
<keyword evidence="3" id="KW-1185">Reference proteome</keyword>